<dbReference type="InterPro" id="IPR011467">
    <property type="entry name" value="DUF1573"/>
</dbReference>
<keyword evidence="1" id="KW-0812">Transmembrane</keyword>
<accession>A0A6N3B8K2</accession>
<keyword evidence="1" id="KW-0472">Membrane</keyword>
<organism evidence="2">
    <name type="scientific">Paraprevotella clara</name>
    <dbReference type="NCBI Taxonomy" id="454154"/>
    <lineage>
        <taxon>Bacteria</taxon>
        <taxon>Pseudomonadati</taxon>
        <taxon>Bacteroidota</taxon>
        <taxon>Bacteroidia</taxon>
        <taxon>Bacteroidales</taxon>
        <taxon>Prevotellaceae</taxon>
        <taxon>Paraprevotella</taxon>
    </lineage>
</organism>
<dbReference type="RefSeq" id="WP_118146755.1">
    <property type="nucleotide sequence ID" value="NZ_AP025941.1"/>
</dbReference>
<reference evidence="2" key="1">
    <citation type="submission" date="2019-11" db="EMBL/GenBank/DDBJ databases">
        <authorList>
            <person name="Feng L."/>
        </authorList>
    </citation>
    <scope>NUCLEOTIDE SEQUENCE</scope>
    <source>
        <strain evidence="2">PclaraLFYP37</strain>
    </source>
</reference>
<proteinExistence type="predicted"/>
<dbReference type="InterPro" id="IPR013783">
    <property type="entry name" value="Ig-like_fold"/>
</dbReference>
<sequence>MSRKFVWVSVGLIAVVWSFFFFWKLISKKDDVVTKLESRVVEDTFCKQLPLTEVRIKNKVVKLNAVRTGEKVTARYVLYNTGNNPLFIEYVNPDCSCTGYEVSDSITFPGDSLQIMLKFDTTGKAGINFMSAVVKANTSTALYKLSFVIDVLE</sequence>
<dbReference type="EMBL" id="CACRUT010000011">
    <property type="protein sequence ID" value="VYU00242.1"/>
    <property type="molecule type" value="Genomic_DNA"/>
</dbReference>
<dbReference type="AlphaFoldDB" id="A0A6N3B8K2"/>
<evidence type="ECO:0000313" key="2">
    <source>
        <dbReference type="EMBL" id="VYU00242.1"/>
    </source>
</evidence>
<dbReference type="Pfam" id="PF07610">
    <property type="entry name" value="DUF1573"/>
    <property type="match status" value="1"/>
</dbReference>
<dbReference type="Gene3D" id="2.60.40.10">
    <property type="entry name" value="Immunoglobulins"/>
    <property type="match status" value="1"/>
</dbReference>
<keyword evidence="1" id="KW-1133">Transmembrane helix</keyword>
<gene>
    <name evidence="2" type="ORF">PCLFYP37_01680</name>
</gene>
<evidence type="ECO:0008006" key="3">
    <source>
        <dbReference type="Google" id="ProtNLM"/>
    </source>
</evidence>
<feature type="transmembrane region" description="Helical" evidence="1">
    <location>
        <begin position="6"/>
        <end position="26"/>
    </location>
</feature>
<protein>
    <recommendedName>
        <fullName evidence="3">DUF1573 domain-containing protein</fullName>
    </recommendedName>
</protein>
<evidence type="ECO:0000256" key="1">
    <source>
        <dbReference type="SAM" id="Phobius"/>
    </source>
</evidence>
<name>A0A6N3B8K2_9BACT</name>